<gene>
    <name evidence="2" type="ORF">DIZ78_05030</name>
</gene>
<evidence type="ECO:0000313" key="2">
    <source>
        <dbReference type="EMBL" id="RDH87974.1"/>
    </source>
</evidence>
<dbReference type="EMBL" id="QFXE01000005">
    <property type="protein sequence ID" value="RDH87974.1"/>
    <property type="molecule type" value="Genomic_DNA"/>
</dbReference>
<keyword evidence="3" id="KW-1185">Reference proteome</keyword>
<name>A0A370DU38_9GAMM</name>
<evidence type="ECO:0000313" key="3">
    <source>
        <dbReference type="Proteomes" id="UP000254771"/>
    </source>
</evidence>
<organism evidence="2 3">
    <name type="scientific">endosymbiont of Escarpia spicata</name>
    <dbReference type="NCBI Taxonomy" id="2200908"/>
    <lineage>
        <taxon>Bacteria</taxon>
        <taxon>Pseudomonadati</taxon>
        <taxon>Pseudomonadota</taxon>
        <taxon>Gammaproteobacteria</taxon>
        <taxon>sulfur-oxidizing symbionts</taxon>
    </lineage>
</organism>
<dbReference type="Gene3D" id="3.90.1580.10">
    <property type="entry name" value="paralog of FGE (formylglycine-generating enzyme)"/>
    <property type="match status" value="1"/>
</dbReference>
<dbReference type="SUPFAM" id="SSF56436">
    <property type="entry name" value="C-type lectin-like"/>
    <property type="match status" value="1"/>
</dbReference>
<dbReference type="PANTHER" id="PTHR23150">
    <property type="entry name" value="SULFATASE MODIFYING FACTOR 1, 2"/>
    <property type="match status" value="1"/>
</dbReference>
<dbReference type="InterPro" id="IPR042095">
    <property type="entry name" value="SUMF_sf"/>
</dbReference>
<dbReference type="InterPro" id="IPR016187">
    <property type="entry name" value="CTDL_fold"/>
</dbReference>
<protein>
    <submittedName>
        <fullName evidence="2">Formylglycine-generating enzyme family protein</fullName>
    </submittedName>
</protein>
<dbReference type="GO" id="GO:0120147">
    <property type="term" value="F:formylglycine-generating oxidase activity"/>
    <property type="evidence" value="ECO:0007669"/>
    <property type="project" value="TreeGrafter"/>
</dbReference>
<dbReference type="InterPro" id="IPR051043">
    <property type="entry name" value="Sulfatase_Mod_Factor_Kinase"/>
</dbReference>
<accession>A0A370DU38</accession>
<sequence>MGCDHFGLYAEFEISGVTQRMRWVNPGSFMMGSPEAELERDDDEFQHQVTITQGYWLADTACTQGLWEVVMGNNPSRFKGEDRPVESVSWQDVAGFLDRLNQQQPDPGLRLPTEAEWEYACRAGTETPFASGEQISTEQANYDGNYPYNDGPKGPYREETIEVKALAEGINTWGLHQMHGNVIEWCADWYGDYPEGEDEDPVGPPKGVLRGFRVLRGGSWVSGGRNLRSACRGIDDPGSRYLNIGFRLARGQNGR</sequence>
<dbReference type="AlphaFoldDB" id="A0A370DU38"/>
<dbReference type="Proteomes" id="UP000254771">
    <property type="component" value="Unassembled WGS sequence"/>
</dbReference>
<comment type="caution">
    <text evidence="2">The sequence shown here is derived from an EMBL/GenBank/DDBJ whole genome shotgun (WGS) entry which is preliminary data.</text>
</comment>
<feature type="domain" description="Sulfatase-modifying factor enzyme-like" evidence="1">
    <location>
        <begin position="20"/>
        <end position="250"/>
    </location>
</feature>
<dbReference type="InterPro" id="IPR005532">
    <property type="entry name" value="SUMF_dom"/>
</dbReference>
<reference evidence="2 3" key="1">
    <citation type="journal article" date="2018" name="ISME J.">
        <title>Endosymbiont genomes yield clues of tubeworm success.</title>
        <authorList>
            <person name="Li Y."/>
            <person name="Liles M.R."/>
            <person name="Halanych K.M."/>
        </authorList>
    </citation>
    <scope>NUCLEOTIDE SEQUENCE [LARGE SCALE GENOMIC DNA]</scope>
    <source>
        <strain evidence="2">A1462</strain>
    </source>
</reference>
<dbReference type="Pfam" id="PF03781">
    <property type="entry name" value="FGE-sulfatase"/>
    <property type="match status" value="1"/>
</dbReference>
<proteinExistence type="predicted"/>
<dbReference type="PANTHER" id="PTHR23150:SF19">
    <property type="entry name" value="FORMYLGLYCINE-GENERATING ENZYME"/>
    <property type="match status" value="1"/>
</dbReference>
<evidence type="ECO:0000259" key="1">
    <source>
        <dbReference type="Pfam" id="PF03781"/>
    </source>
</evidence>